<evidence type="ECO:0000313" key="3">
    <source>
        <dbReference type="EMBL" id="UOE39157.1"/>
    </source>
</evidence>
<evidence type="ECO:0000259" key="2">
    <source>
        <dbReference type="PROSITE" id="PS50017"/>
    </source>
</evidence>
<evidence type="ECO:0000256" key="1">
    <source>
        <dbReference type="SAM" id="MobiDB-lite"/>
    </source>
</evidence>
<dbReference type="Pfam" id="PF05272">
    <property type="entry name" value="VapE-like_dom"/>
    <property type="match status" value="1"/>
</dbReference>
<protein>
    <submittedName>
        <fullName evidence="3">DUF5906 domain-containing protein</fullName>
    </submittedName>
</protein>
<dbReference type="PROSITE" id="PS50017">
    <property type="entry name" value="DEATH_DOMAIN"/>
    <property type="match status" value="1"/>
</dbReference>
<sequence>MKTSIFQNFNEVTDTQPISKILENIQNGTYKNQVIYLRKSLADNKKEAAERIKKSLPAFTPSATFKGGRKMEFLQDYNKLICLDIDKLEKTKLAEVKSKATQNKYIYAAFISPSGNGLKLFVKVDSEQENHKETFLKLQRYFEELLAIEIDRSGKDITRLCFISFDPELFTNENSTIFTTGIHAQQPSTDNCQPKSNSHQPSTDNYDVIYEHTVRFTEKKEQFIEGNRNNFVFQLANNLNRKGVPESMALGYILADYNYDDKEVTIAIKSAYNNTADHNTDEFKPKNKSATNENKKPTSVAELVEADDEEKPSFIDRLEIFLNNRYNFRYNKVLGKLEFKTIKATKFKPMTDFTENSILREILKAKVKCSINSLRNLLHSDYCEMFDPFEVYFENLPKNENDLDYVQQLADTITTTKQDLWRICFKKWFVAMVACVLDEKQVNQTVIVFSGKQGLGKTTWIEKLMPQPLKEYIFSGTINPTNKDTLIHLAECMLINLDELENLNRSEIGSLKEIITKTHIRMRKAYGHNNENMPRRASFAGSVNTAQFLNDTTGSRRFLCFEVEHIEYSHNIDINKVYAQAFSLFSNGFRHWFNQEEIKEINQNNEQYQLRSPEKELLLTWFEPAEKDKAQYFFNTTQIAQILSTRANININEATVRKLGMALKKYNFKKIVKNKVYVYPIILHEYEEVDKDNKQFETPNSETLEQQKIPFRFDN</sequence>
<dbReference type="InterPro" id="IPR000488">
    <property type="entry name" value="Death_dom"/>
</dbReference>
<feature type="region of interest" description="Disordered" evidence="1">
    <location>
        <begin position="277"/>
        <end position="299"/>
    </location>
</feature>
<organism evidence="3 4">
    <name type="scientific">Chryseobacterium oryzae</name>
    <dbReference type="NCBI Taxonomy" id="2929799"/>
    <lineage>
        <taxon>Bacteria</taxon>
        <taxon>Pseudomonadati</taxon>
        <taxon>Bacteroidota</taxon>
        <taxon>Flavobacteriia</taxon>
        <taxon>Flavobacteriales</taxon>
        <taxon>Weeksellaceae</taxon>
        <taxon>Chryseobacterium group</taxon>
        <taxon>Chryseobacterium</taxon>
    </lineage>
</organism>
<dbReference type="PANTHER" id="PTHR34985:SF1">
    <property type="entry name" value="SLR0554 PROTEIN"/>
    <property type="match status" value="1"/>
</dbReference>
<dbReference type="Proteomes" id="UP000831068">
    <property type="component" value="Chromosome"/>
</dbReference>
<dbReference type="Pfam" id="PF08800">
    <property type="entry name" value="BT4734-like_N"/>
    <property type="match status" value="1"/>
</dbReference>
<reference evidence="3 4" key="1">
    <citation type="submission" date="2022-03" db="EMBL/GenBank/DDBJ databases">
        <title>Chryseobacterium sp. isolated from the Andong Sikhe.</title>
        <authorList>
            <person name="Won M."/>
            <person name="Kim S.-J."/>
            <person name="Kwon S.-W."/>
        </authorList>
    </citation>
    <scope>NUCLEOTIDE SEQUENCE [LARGE SCALE GENOMIC DNA]</scope>
    <source>
        <strain evidence="3 4">ADR-1</strain>
    </source>
</reference>
<keyword evidence="4" id="KW-1185">Reference proteome</keyword>
<proteinExistence type="predicted"/>
<feature type="region of interest" description="Disordered" evidence="1">
    <location>
        <begin position="185"/>
        <end position="204"/>
    </location>
</feature>
<dbReference type="PANTHER" id="PTHR34985">
    <property type="entry name" value="SLR0554 PROTEIN"/>
    <property type="match status" value="1"/>
</dbReference>
<accession>A0ABY4BJ01</accession>
<dbReference type="InterPro" id="IPR007936">
    <property type="entry name" value="VapE-like_dom"/>
</dbReference>
<dbReference type="EMBL" id="CP094529">
    <property type="protein sequence ID" value="UOE39157.1"/>
    <property type="molecule type" value="Genomic_DNA"/>
</dbReference>
<evidence type="ECO:0000313" key="4">
    <source>
        <dbReference type="Proteomes" id="UP000831068"/>
    </source>
</evidence>
<dbReference type="InterPro" id="IPR014907">
    <property type="entry name" value="BT4734-like_N"/>
</dbReference>
<name>A0ABY4BJ01_9FLAO</name>
<feature type="domain" description="Death" evidence="2">
    <location>
        <begin position="593"/>
        <end position="673"/>
    </location>
</feature>
<gene>
    <name evidence="3" type="ORF">MTP08_05150</name>
</gene>
<dbReference type="RefSeq" id="WP_243577329.1">
    <property type="nucleotide sequence ID" value="NZ_CP094529.1"/>
</dbReference>